<proteinExistence type="predicted"/>
<feature type="region of interest" description="Disordered" evidence="1">
    <location>
        <begin position="1"/>
        <end position="24"/>
    </location>
</feature>
<evidence type="ECO:0000259" key="2">
    <source>
        <dbReference type="Pfam" id="PF12937"/>
    </source>
</evidence>
<feature type="domain" description="F-box" evidence="2">
    <location>
        <begin position="31"/>
        <end position="70"/>
    </location>
</feature>
<accession>A0AAD8S5U5</accession>
<dbReference type="PANTHER" id="PTHR33207">
    <property type="entry name" value="F-BOX DOMAIN CONTAINING PROTEIN-RELATED"/>
    <property type="match status" value="1"/>
</dbReference>
<sequence length="426" mass="47375">MEPWERSGGRGVKGTKTSSAPPAPPVAALGDDLLGEILLCLPDMASLASAALVCKSWGRVARVPAIFRRFGSLRRPQLVGFILAEGSDMNVPYHRPNLCFISAKSRNPDAASAAADGDFFLEDLPDIDPAGDEGNRRYDDQWRLRGCDGGLLLLARGRAAVELAVYNPLARTAIFFRVPSAWRDSSHVARYAIVADDADATFRVVGALYWAGSSSAVFSSRTREWDMIESSDATRVLPIFSGCQSDGMPAGRYVYWRSNTKKSQDYRNKEKILVLDTETMVWSVIRPPFPPGESYCIADMAEHGGLCIVSSKDQCVQLWVRSSSAEWVLKKEVSLLKEFGYLKKQLPRDEWMKRVRILAMKVSYVYMEFWSINKPHSYLLVLNLNTIKLEIFPNKSTEPYRGPAFPLFIPLAPLPAPDDDKTLPGA</sequence>
<dbReference type="AlphaFoldDB" id="A0AAD8S5U5"/>
<evidence type="ECO:0000313" key="3">
    <source>
        <dbReference type="EMBL" id="KAK1644970.1"/>
    </source>
</evidence>
<evidence type="ECO:0000313" key="4">
    <source>
        <dbReference type="Proteomes" id="UP001231189"/>
    </source>
</evidence>
<protein>
    <recommendedName>
        <fullName evidence="2">F-box domain-containing protein</fullName>
    </recommendedName>
</protein>
<name>A0AAD8S5U5_LOLMU</name>
<comment type="caution">
    <text evidence="3">The sequence shown here is derived from an EMBL/GenBank/DDBJ whole genome shotgun (WGS) entry which is preliminary data.</text>
</comment>
<dbReference type="InterPro" id="IPR001810">
    <property type="entry name" value="F-box_dom"/>
</dbReference>
<dbReference type="InterPro" id="IPR036047">
    <property type="entry name" value="F-box-like_dom_sf"/>
</dbReference>
<keyword evidence="4" id="KW-1185">Reference proteome</keyword>
<dbReference type="Proteomes" id="UP001231189">
    <property type="component" value="Unassembled WGS sequence"/>
</dbReference>
<organism evidence="3 4">
    <name type="scientific">Lolium multiflorum</name>
    <name type="common">Italian ryegrass</name>
    <name type="synonym">Lolium perenne subsp. multiflorum</name>
    <dbReference type="NCBI Taxonomy" id="4521"/>
    <lineage>
        <taxon>Eukaryota</taxon>
        <taxon>Viridiplantae</taxon>
        <taxon>Streptophyta</taxon>
        <taxon>Embryophyta</taxon>
        <taxon>Tracheophyta</taxon>
        <taxon>Spermatophyta</taxon>
        <taxon>Magnoliopsida</taxon>
        <taxon>Liliopsida</taxon>
        <taxon>Poales</taxon>
        <taxon>Poaceae</taxon>
        <taxon>BOP clade</taxon>
        <taxon>Pooideae</taxon>
        <taxon>Poodae</taxon>
        <taxon>Poeae</taxon>
        <taxon>Poeae Chloroplast Group 2 (Poeae type)</taxon>
        <taxon>Loliodinae</taxon>
        <taxon>Loliinae</taxon>
        <taxon>Lolium</taxon>
    </lineage>
</organism>
<gene>
    <name evidence="3" type="ORF">QYE76_062775</name>
</gene>
<dbReference type="SUPFAM" id="SSF81383">
    <property type="entry name" value="F-box domain"/>
    <property type="match status" value="1"/>
</dbReference>
<dbReference type="Pfam" id="PF12937">
    <property type="entry name" value="F-box-like"/>
    <property type="match status" value="1"/>
</dbReference>
<dbReference type="EMBL" id="JAUUTY010000004">
    <property type="protein sequence ID" value="KAK1644970.1"/>
    <property type="molecule type" value="Genomic_DNA"/>
</dbReference>
<evidence type="ECO:0000256" key="1">
    <source>
        <dbReference type="SAM" id="MobiDB-lite"/>
    </source>
</evidence>
<reference evidence="3" key="1">
    <citation type="submission" date="2023-07" db="EMBL/GenBank/DDBJ databases">
        <title>A chromosome-level genome assembly of Lolium multiflorum.</title>
        <authorList>
            <person name="Chen Y."/>
            <person name="Copetti D."/>
            <person name="Kolliker R."/>
            <person name="Studer B."/>
        </authorList>
    </citation>
    <scope>NUCLEOTIDE SEQUENCE</scope>
    <source>
        <strain evidence="3">02402/16</strain>
        <tissue evidence="3">Leaf</tissue>
    </source>
</reference>
<dbReference type="Gene3D" id="1.20.1280.50">
    <property type="match status" value="1"/>
</dbReference>